<comment type="similarity">
    <text evidence="5">Belongs to the peptidase S1 family. CLIP subfamily.</text>
</comment>
<dbReference type="InterPro" id="IPR036943">
    <property type="entry name" value="FN_type2_sf"/>
</dbReference>
<dbReference type="SMART" id="SM00059">
    <property type="entry name" value="FN2"/>
    <property type="match status" value="1"/>
</dbReference>
<feature type="chain" id="PRO_5002907587" evidence="7">
    <location>
        <begin position="22"/>
        <end position="485"/>
    </location>
</feature>
<evidence type="ECO:0000313" key="10">
    <source>
        <dbReference type="EMBL" id="ACO10356.1"/>
    </source>
</evidence>
<comment type="caution">
    <text evidence="6">Lacks conserved residue(s) required for the propagation of feature annotation.</text>
</comment>
<dbReference type="Gene3D" id="2.40.10.10">
    <property type="entry name" value="Trypsin-like serine proteases"/>
    <property type="match status" value="2"/>
</dbReference>
<dbReference type="PANTHER" id="PTHR24256">
    <property type="entry name" value="TRYPTASE-RELATED"/>
    <property type="match status" value="1"/>
</dbReference>
<name>C1BMV3_CALRO</name>
<feature type="domain" description="Peptidase S1" evidence="8">
    <location>
        <begin position="211"/>
        <end position="484"/>
    </location>
</feature>
<keyword evidence="1 7" id="KW-0732">Signal</keyword>
<evidence type="ECO:0000256" key="4">
    <source>
        <dbReference type="ARBA" id="ARBA00023180"/>
    </source>
</evidence>
<dbReference type="InterPro" id="IPR051487">
    <property type="entry name" value="Ser/Thr_Proteases_Immune/Dev"/>
</dbReference>
<reference evidence="10" key="1">
    <citation type="submission" date="2009-03" db="EMBL/GenBank/DDBJ databases">
        <title>Caligus rogercresseyi ESTs and full-length cDNAs.</title>
        <authorList>
            <person name="Yasuike M."/>
            <person name="von Schalburg K."/>
            <person name="Cooper G."/>
            <person name="Leong J."/>
            <person name="Jones S.R.M."/>
            <person name="Koop B.F."/>
        </authorList>
    </citation>
    <scope>NUCLEOTIDE SEQUENCE</scope>
    <source>
        <tissue evidence="10">Whole tissue</tissue>
    </source>
</reference>
<organism evidence="10">
    <name type="scientific">Caligus rogercresseyi</name>
    <name type="common">Sea louse</name>
    <dbReference type="NCBI Taxonomy" id="217165"/>
    <lineage>
        <taxon>Eukaryota</taxon>
        <taxon>Metazoa</taxon>
        <taxon>Ecdysozoa</taxon>
        <taxon>Arthropoda</taxon>
        <taxon>Crustacea</taxon>
        <taxon>Multicrustacea</taxon>
        <taxon>Hexanauplia</taxon>
        <taxon>Copepoda</taxon>
        <taxon>Siphonostomatoida</taxon>
        <taxon>Caligidae</taxon>
        <taxon>Caligus</taxon>
    </lineage>
</organism>
<accession>C1BMV3</accession>
<evidence type="ECO:0000259" key="9">
    <source>
        <dbReference type="PROSITE" id="PS51092"/>
    </source>
</evidence>
<evidence type="ECO:0000256" key="2">
    <source>
        <dbReference type="ARBA" id="ARBA00022737"/>
    </source>
</evidence>
<dbReference type="SMART" id="SM00020">
    <property type="entry name" value="Tryp_SPc"/>
    <property type="match status" value="1"/>
</dbReference>
<dbReference type="InterPro" id="IPR001314">
    <property type="entry name" value="Peptidase_S1A"/>
</dbReference>
<dbReference type="CDD" id="cd00190">
    <property type="entry name" value="Tryp_SPc"/>
    <property type="match status" value="1"/>
</dbReference>
<dbReference type="Gene3D" id="2.10.10.10">
    <property type="entry name" value="Fibronectin, type II, collagen-binding"/>
    <property type="match status" value="1"/>
</dbReference>
<dbReference type="SUPFAM" id="SSF57440">
    <property type="entry name" value="Kringle-like"/>
    <property type="match status" value="1"/>
</dbReference>
<dbReference type="InterPro" id="IPR043504">
    <property type="entry name" value="Peptidase_S1_PA_chymotrypsin"/>
</dbReference>
<dbReference type="FunFam" id="2.40.10.10:FF:000028">
    <property type="entry name" value="Serine protease easter"/>
    <property type="match status" value="1"/>
</dbReference>
<evidence type="ECO:0000256" key="7">
    <source>
        <dbReference type="SAM" id="SignalP"/>
    </source>
</evidence>
<feature type="disulfide bond" evidence="6">
    <location>
        <begin position="41"/>
        <end position="67"/>
    </location>
</feature>
<gene>
    <name evidence="10" type="primary">EAST</name>
</gene>
<dbReference type="Pfam" id="PF00040">
    <property type="entry name" value="fn2"/>
    <property type="match status" value="1"/>
</dbReference>
<keyword evidence="3 6" id="KW-1015">Disulfide bond</keyword>
<dbReference type="PROSITE" id="PS50240">
    <property type="entry name" value="TRYPSIN_DOM"/>
    <property type="match status" value="1"/>
</dbReference>
<keyword evidence="10" id="KW-0645">Protease</keyword>
<dbReference type="InterPro" id="IPR009003">
    <property type="entry name" value="Peptidase_S1_PA"/>
</dbReference>
<keyword evidence="4" id="KW-0325">Glycoprotein</keyword>
<proteinExistence type="evidence at transcript level"/>
<sequence length="485" mass="53672">MKCLSTIISLLLCGFFLLVNGSRDSILCNVVENTSNQNMPCQFPFILSGKTHHTCTVAQDPEGKAWCSTRVTDREIHIGSMGYWGHCSEECLSFRSTEKEIFESGEGAFLDESKTCNDCRNFRDCPWSLKMFELLGSLDKDSSARRRFINFLRAQKCDGGPRNVCCGSEPENPTDFSNSVDISGSENKDLGTWKPRPEKNECGKGTDPIFVIGGQEAKIGGYPFMALLGYDSPIECTEFLYVCGGALINKHYVVTAAHCITDAPSQIRDVVLGGHDVVTDPDCRKNFCAPKVQRFKAEKIITHERWNPRRFTDGNDIALIRLDKPAILASEDISASFLVPICLPWLSTDLGRNLSDGESTIVAGWGEITNNFTASSVNYCSVEAAVRTLQQVTLPISSYEKCNDAYRLIEVNNTQQMCAGGELDKDSCNSDSGGPLIYKANDFSETPMFQVGIVSFGTRPCGIRKPGIYTRISSFLEWIKDNLEP</sequence>
<dbReference type="Pfam" id="PF00089">
    <property type="entry name" value="Trypsin"/>
    <property type="match status" value="1"/>
</dbReference>
<dbReference type="EMBL" id="BT075932">
    <property type="protein sequence ID" value="ACO10356.1"/>
    <property type="molecule type" value="mRNA"/>
</dbReference>
<dbReference type="PROSITE" id="PS00134">
    <property type="entry name" value="TRYPSIN_HIS"/>
    <property type="match status" value="1"/>
</dbReference>
<dbReference type="PROSITE" id="PS51092">
    <property type="entry name" value="FN2_2"/>
    <property type="match status" value="1"/>
</dbReference>
<dbReference type="AlphaFoldDB" id="C1BMV3"/>
<dbReference type="InterPro" id="IPR001254">
    <property type="entry name" value="Trypsin_dom"/>
</dbReference>
<keyword evidence="2" id="KW-0677">Repeat</keyword>
<evidence type="ECO:0000256" key="6">
    <source>
        <dbReference type="PROSITE-ProRule" id="PRU00479"/>
    </source>
</evidence>
<dbReference type="InterPro" id="IPR013806">
    <property type="entry name" value="Kringle-like"/>
</dbReference>
<feature type="domain" description="Fibronectin type-II" evidence="9">
    <location>
        <begin position="36"/>
        <end position="89"/>
    </location>
</feature>
<evidence type="ECO:0000256" key="1">
    <source>
        <dbReference type="ARBA" id="ARBA00022729"/>
    </source>
</evidence>
<protein>
    <submittedName>
        <fullName evidence="10">Serine protease easter</fullName>
    </submittedName>
</protein>
<dbReference type="GO" id="GO:0004252">
    <property type="term" value="F:serine-type endopeptidase activity"/>
    <property type="evidence" value="ECO:0007669"/>
    <property type="project" value="InterPro"/>
</dbReference>
<evidence type="ECO:0000259" key="8">
    <source>
        <dbReference type="PROSITE" id="PS50240"/>
    </source>
</evidence>
<dbReference type="GO" id="GO:0006508">
    <property type="term" value="P:proteolysis"/>
    <property type="evidence" value="ECO:0007669"/>
    <property type="project" value="UniProtKB-KW"/>
</dbReference>
<dbReference type="SUPFAM" id="SSF50494">
    <property type="entry name" value="Trypsin-like serine proteases"/>
    <property type="match status" value="1"/>
</dbReference>
<dbReference type="PRINTS" id="PR00722">
    <property type="entry name" value="CHYMOTRYPSIN"/>
</dbReference>
<dbReference type="InterPro" id="IPR000562">
    <property type="entry name" value="FN_type2_dom"/>
</dbReference>
<feature type="signal peptide" evidence="7">
    <location>
        <begin position="1"/>
        <end position="21"/>
    </location>
</feature>
<dbReference type="InterPro" id="IPR018114">
    <property type="entry name" value="TRYPSIN_HIS"/>
</dbReference>
<evidence type="ECO:0000256" key="3">
    <source>
        <dbReference type="ARBA" id="ARBA00023157"/>
    </source>
</evidence>
<keyword evidence="10" id="KW-0378">Hydrolase</keyword>
<evidence type="ECO:0000256" key="5">
    <source>
        <dbReference type="ARBA" id="ARBA00024195"/>
    </source>
</evidence>